<gene>
    <name evidence="1" type="ORF">ENQ31_03410</name>
</gene>
<evidence type="ECO:0000313" key="1">
    <source>
        <dbReference type="EMBL" id="HET47194.1"/>
    </source>
</evidence>
<protein>
    <submittedName>
        <fullName evidence="1">Uncharacterized protein</fullName>
    </submittedName>
</protein>
<proteinExistence type="predicted"/>
<name>A0A7C2SFS2_9BACT</name>
<dbReference type="AlphaFoldDB" id="A0A7C2SFS2"/>
<dbReference type="EMBL" id="DSMR01000243">
    <property type="protein sequence ID" value="HET47194.1"/>
    <property type="molecule type" value="Genomic_DNA"/>
</dbReference>
<comment type="caution">
    <text evidence="1">The sequence shown here is derived from an EMBL/GenBank/DDBJ whole genome shotgun (WGS) entry which is preliminary data.</text>
</comment>
<organism evidence="1">
    <name type="scientific">Thermoanaerobaculum aquaticum</name>
    <dbReference type="NCBI Taxonomy" id="1312852"/>
    <lineage>
        <taxon>Bacteria</taxon>
        <taxon>Pseudomonadati</taxon>
        <taxon>Acidobacteriota</taxon>
        <taxon>Thermoanaerobaculia</taxon>
        <taxon>Thermoanaerobaculales</taxon>
        <taxon>Thermoanaerobaculaceae</taxon>
        <taxon>Thermoanaerobaculum</taxon>
    </lineage>
</organism>
<reference evidence="1" key="1">
    <citation type="journal article" date="2020" name="mSystems">
        <title>Genome- and Community-Level Interaction Insights into Carbon Utilization and Element Cycling Functions of Hydrothermarchaeota in Hydrothermal Sediment.</title>
        <authorList>
            <person name="Zhou Z."/>
            <person name="Liu Y."/>
            <person name="Xu W."/>
            <person name="Pan J."/>
            <person name="Luo Z.H."/>
            <person name="Li M."/>
        </authorList>
    </citation>
    <scope>NUCLEOTIDE SEQUENCE [LARGE SCALE GENOMIC DNA]</scope>
    <source>
        <strain evidence="1">SpSt-299</strain>
    </source>
</reference>
<sequence>MARFEKGALTPDQRVSVLLSACYYHDPQLLPLYLWAFEKGNVKDKLAAVVGFYQLIGLAPPAPSAVPATGPHWQQLAARTKELMAATREQPLVALWVNSYLEASGLPHRSGFTFKAKPEECLEAIARLAQPEDLPYLVALWPLTTRFEHRSKLVRVFEAITLSQVVPVVQGERAPTGPWIMETAINSVDAFVSNLCRTPDGWGLFLHNAASLANGDLRTGLLKVLRQNYAPVWPLAAAQLQGYGAPAAIFNRTWPDHPDNKAAREQVLEVFRDKRR</sequence>
<accession>A0A7C2SFS2</accession>